<evidence type="ECO:0000313" key="3">
    <source>
        <dbReference type="Proteomes" id="UP000265520"/>
    </source>
</evidence>
<organism evidence="2 3">
    <name type="scientific">Trifolium medium</name>
    <dbReference type="NCBI Taxonomy" id="97028"/>
    <lineage>
        <taxon>Eukaryota</taxon>
        <taxon>Viridiplantae</taxon>
        <taxon>Streptophyta</taxon>
        <taxon>Embryophyta</taxon>
        <taxon>Tracheophyta</taxon>
        <taxon>Spermatophyta</taxon>
        <taxon>Magnoliopsida</taxon>
        <taxon>eudicotyledons</taxon>
        <taxon>Gunneridae</taxon>
        <taxon>Pentapetalae</taxon>
        <taxon>rosids</taxon>
        <taxon>fabids</taxon>
        <taxon>Fabales</taxon>
        <taxon>Fabaceae</taxon>
        <taxon>Papilionoideae</taxon>
        <taxon>50 kb inversion clade</taxon>
        <taxon>NPAAA clade</taxon>
        <taxon>Hologalegina</taxon>
        <taxon>IRL clade</taxon>
        <taxon>Trifolieae</taxon>
        <taxon>Trifolium</taxon>
    </lineage>
</organism>
<reference evidence="2 3" key="1">
    <citation type="journal article" date="2018" name="Front. Plant Sci.">
        <title>Red Clover (Trifolium pratense) and Zigzag Clover (T. medium) - A Picture of Genomic Similarities and Differences.</title>
        <authorList>
            <person name="Dluhosova J."/>
            <person name="Istvanek J."/>
            <person name="Nedelnik J."/>
            <person name="Repkova J."/>
        </authorList>
    </citation>
    <scope>NUCLEOTIDE SEQUENCE [LARGE SCALE GENOMIC DNA]</scope>
    <source>
        <strain evidence="3">cv. 10/8</strain>
        <tissue evidence="2">Leaf</tissue>
    </source>
</reference>
<feature type="region of interest" description="Disordered" evidence="1">
    <location>
        <begin position="1"/>
        <end position="25"/>
    </location>
</feature>
<name>A0A392QZK0_9FABA</name>
<accession>A0A392QZK0</accession>
<evidence type="ECO:0000313" key="2">
    <source>
        <dbReference type="EMBL" id="MCI29000.1"/>
    </source>
</evidence>
<keyword evidence="3" id="KW-1185">Reference proteome</keyword>
<dbReference type="Proteomes" id="UP000265520">
    <property type="component" value="Unassembled WGS sequence"/>
</dbReference>
<sequence>MNPERQNGDDAAMVKAPEMQNDNDFNHSASEEVLEEEITQVHTAIAQNNTQTVDPDMPELVSDSEEEVVAETQIILQQPTLPQMVLDDMEKINKAWATRTYINTEEEVPFTPYVSKKTKKIQPTDCTQPWELSYSV</sequence>
<proteinExistence type="predicted"/>
<dbReference type="AlphaFoldDB" id="A0A392QZK0"/>
<protein>
    <submittedName>
        <fullName evidence="2">Uncharacterized protein</fullName>
    </submittedName>
</protein>
<comment type="caution">
    <text evidence="2">The sequence shown here is derived from an EMBL/GenBank/DDBJ whole genome shotgun (WGS) entry which is preliminary data.</text>
</comment>
<dbReference type="EMBL" id="LXQA010169605">
    <property type="protein sequence ID" value="MCI29000.1"/>
    <property type="molecule type" value="Genomic_DNA"/>
</dbReference>
<evidence type="ECO:0000256" key="1">
    <source>
        <dbReference type="SAM" id="MobiDB-lite"/>
    </source>
</evidence>